<proteinExistence type="predicted"/>
<dbReference type="AlphaFoldDB" id="A0A397JCY2"/>
<name>A0A397JCY2_9GLOM</name>
<accession>A0A397JCY2</accession>
<gene>
    <name evidence="1" type="ORF">Glove_58g72</name>
</gene>
<evidence type="ECO:0000313" key="1">
    <source>
        <dbReference type="EMBL" id="RHZ85911.1"/>
    </source>
</evidence>
<dbReference type="EMBL" id="PQFF01000055">
    <property type="protein sequence ID" value="RHZ85911.1"/>
    <property type="molecule type" value="Genomic_DNA"/>
</dbReference>
<sequence length="83" mass="9628">MDESYKNIFGGLKLSNIRIVQSIDLSDSVIVVGVIDGRHGRQTQDKIEEKKNFKWYLKSAEVQNNNDKLFFEIVISLELNNKR</sequence>
<dbReference type="Proteomes" id="UP000266861">
    <property type="component" value="Unassembled WGS sequence"/>
</dbReference>
<keyword evidence="2" id="KW-1185">Reference proteome</keyword>
<organism evidence="1 2">
    <name type="scientific">Diversispora epigaea</name>
    <dbReference type="NCBI Taxonomy" id="1348612"/>
    <lineage>
        <taxon>Eukaryota</taxon>
        <taxon>Fungi</taxon>
        <taxon>Fungi incertae sedis</taxon>
        <taxon>Mucoromycota</taxon>
        <taxon>Glomeromycotina</taxon>
        <taxon>Glomeromycetes</taxon>
        <taxon>Diversisporales</taxon>
        <taxon>Diversisporaceae</taxon>
        <taxon>Diversispora</taxon>
    </lineage>
</organism>
<reference evidence="1 2" key="1">
    <citation type="submission" date="2018-08" db="EMBL/GenBank/DDBJ databases">
        <title>Genome and evolution of the arbuscular mycorrhizal fungus Diversispora epigaea (formerly Glomus versiforme) and its bacterial endosymbionts.</title>
        <authorList>
            <person name="Sun X."/>
            <person name="Fei Z."/>
            <person name="Harrison M."/>
        </authorList>
    </citation>
    <scope>NUCLEOTIDE SEQUENCE [LARGE SCALE GENOMIC DNA]</scope>
    <source>
        <strain evidence="1 2">IT104</strain>
    </source>
</reference>
<comment type="caution">
    <text evidence="1">The sequence shown here is derived from an EMBL/GenBank/DDBJ whole genome shotgun (WGS) entry which is preliminary data.</text>
</comment>
<protein>
    <submittedName>
        <fullName evidence="1">Uncharacterized protein</fullName>
    </submittedName>
</protein>
<evidence type="ECO:0000313" key="2">
    <source>
        <dbReference type="Proteomes" id="UP000266861"/>
    </source>
</evidence>